<dbReference type="AlphaFoldDB" id="A0A5D4XH22"/>
<evidence type="ECO:0000313" key="3">
    <source>
        <dbReference type="Proteomes" id="UP000324973"/>
    </source>
</evidence>
<dbReference type="InterPro" id="IPR011330">
    <property type="entry name" value="Glyco_hydro/deAcase_b/a-brl"/>
</dbReference>
<protein>
    <submittedName>
        <fullName evidence="2">Polysaccharide deacetylase family protein</fullName>
    </submittedName>
</protein>
<evidence type="ECO:0000259" key="1">
    <source>
        <dbReference type="PROSITE" id="PS51677"/>
    </source>
</evidence>
<keyword evidence="3" id="KW-1185">Reference proteome</keyword>
<evidence type="ECO:0000313" key="2">
    <source>
        <dbReference type="EMBL" id="TYT23937.1"/>
    </source>
</evidence>
<dbReference type="GO" id="GO:0016810">
    <property type="term" value="F:hydrolase activity, acting on carbon-nitrogen (but not peptide) bonds"/>
    <property type="evidence" value="ECO:0007669"/>
    <property type="project" value="InterPro"/>
</dbReference>
<dbReference type="Pfam" id="PF01522">
    <property type="entry name" value="Polysacc_deac_1"/>
    <property type="match status" value="1"/>
</dbReference>
<dbReference type="Proteomes" id="UP000324973">
    <property type="component" value="Unassembled WGS sequence"/>
</dbReference>
<comment type="caution">
    <text evidence="2">The sequence shown here is derived from an EMBL/GenBank/DDBJ whole genome shotgun (WGS) entry which is preliminary data.</text>
</comment>
<dbReference type="EMBL" id="VTFT01000002">
    <property type="protein sequence ID" value="TYT23937.1"/>
    <property type="molecule type" value="Genomic_DNA"/>
</dbReference>
<proteinExistence type="predicted"/>
<dbReference type="GO" id="GO:0005975">
    <property type="term" value="P:carbohydrate metabolic process"/>
    <property type="evidence" value="ECO:0007669"/>
    <property type="project" value="InterPro"/>
</dbReference>
<name>A0A5D4XH22_9GAMM</name>
<gene>
    <name evidence="2" type="ORF">FZO89_15200</name>
</gene>
<feature type="domain" description="NodB homology" evidence="1">
    <location>
        <begin position="1"/>
        <end position="177"/>
    </location>
</feature>
<dbReference type="InterPro" id="IPR050248">
    <property type="entry name" value="Polysacc_deacetylase_ArnD"/>
</dbReference>
<dbReference type="PROSITE" id="PS51677">
    <property type="entry name" value="NODB"/>
    <property type="match status" value="1"/>
</dbReference>
<dbReference type="InterPro" id="IPR002509">
    <property type="entry name" value="NODB_dom"/>
</dbReference>
<sequence length="184" mass="20915">MFLTFDDGPHPEFTPPVLDLLRTHGATATFFLIGERIDRYPELVRRIVADGHALGNHSWSHPRMRDLPLPQQLVEIERTDEALSRYDGNRTHPFRPPCGVLPANLLLHFARIGRTVAFWSYDSHDYQQLPAPTLFAQMRADPPRDGDTVLMHDDTGATVQLLAELLPQWRDEGFELRAMPAGRG</sequence>
<dbReference type="CDD" id="cd10917">
    <property type="entry name" value="CE4_NodB_like_6s_7s"/>
    <property type="match status" value="1"/>
</dbReference>
<organism evidence="2 3">
    <name type="scientific">Luteimonas viscosa</name>
    <dbReference type="NCBI Taxonomy" id="1132694"/>
    <lineage>
        <taxon>Bacteria</taxon>
        <taxon>Pseudomonadati</taxon>
        <taxon>Pseudomonadota</taxon>
        <taxon>Gammaproteobacteria</taxon>
        <taxon>Lysobacterales</taxon>
        <taxon>Lysobacteraceae</taxon>
        <taxon>Luteimonas</taxon>
    </lineage>
</organism>
<dbReference type="OrthoDB" id="276604at2"/>
<dbReference type="PANTHER" id="PTHR10587">
    <property type="entry name" value="GLYCOSYL TRANSFERASE-RELATED"/>
    <property type="match status" value="1"/>
</dbReference>
<accession>A0A5D4XH22</accession>
<reference evidence="2 3" key="1">
    <citation type="submission" date="2019-08" db="EMBL/GenBank/DDBJ databases">
        <title>Luteimonas viscosus sp. nov., isolated from soil of a sunflower field.</title>
        <authorList>
            <person name="Jianli Z."/>
            <person name="Ying Z."/>
        </authorList>
    </citation>
    <scope>NUCLEOTIDE SEQUENCE [LARGE SCALE GENOMIC DNA]</scope>
    <source>
        <strain evidence="2 3">XBU10</strain>
    </source>
</reference>
<dbReference type="Gene3D" id="3.20.20.370">
    <property type="entry name" value="Glycoside hydrolase/deacetylase"/>
    <property type="match status" value="1"/>
</dbReference>
<dbReference type="SUPFAM" id="SSF88713">
    <property type="entry name" value="Glycoside hydrolase/deacetylase"/>
    <property type="match status" value="1"/>
</dbReference>